<organism evidence="3">
    <name type="scientific">marine metagenome</name>
    <dbReference type="NCBI Taxonomy" id="408172"/>
    <lineage>
        <taxon>unclassified sequences</taxon>
        <taxon>metagenomes</taxon>
        <taxon>ecological metagenomes</taxon>
    </lineage>
</organism>
<dbReference type="CDD" id="cd01448">
    <property type="entry name" value="TST_Repeat_1"/>
    <property type="match status" value="1"/>
</dbReference>
<feature type="domain" description="Rhodanese" evidence="2">
    <location>
        <begin position="200"/>
        <end position="313"/>
    </location>
</feature>
<dbReference type="PANTHER" id="PTHR43855">
    <property type="entry name" value="THIOSULFATE SULFURTRANSFERASE"/>
    <property type="match status" value="1"/>
</dbReference>
<evidence type="ECO:0000313" key="3">
    <source>
        <dbReference type="EMBL" id="SVA09215.1"/>
    </source>
</evidence>
<accession>A0A381SYW9</accession>
<dbReference type="InterPro" id="IPR036873">
    <property type="entry name" value="Rhodanese-like_dom_sf"/>
</dbReference>
<dbReference type="Gene3D" id="3.40.250.10">
    <property type="entry name" value="Rhodanese-like domain"/>
    <property type="match status" value="2"/>
</dbReference>
<dbReference type="SUPFAM" id="SSF52821">
    <property type="entry name" value="Rhodanese/Cell cycle control phosphatase"/>
    <property type="match status" value="2"/>
</dbReference>
<gene>
    <name evidence="3" type="ORF">METZ01_LOCUS62069</name>
</gene>
<sequence>MLIHKLTKIGLGMVIGALMLGVLSACSSTSDVSEDTSLDSRGYSSTERLVSTKWVADNLDNKNVKVIDIRKAEDYDAGHIPGALNYSSKELQVESGGVKGLIPPSTDISNKLSSLGIKSDDTIIIYDGIKNLWSTRFLWTLDVYGHDDARMMDGSFGLWEKENRKITTDATSVKASTYKFTGTANSELVTSIETVLGSLDDSSSVVLDTRGAEEFAGRDVRASRGGHIPGSIHVEWVNNVDEDGRFLPASDLKELYASAYITDELGDIYTLCQTAVRATHSWYVLADLLGFDNVSVYDGSWTEWGNREDTPIDS</sequence>
<dbReference type="Pfam" id="PF00581">
    <property type="entry name" value="Rhodanese"/>
    <property type="match status" value="2"/>
</dbReference>
<proteinExistence type="predicted"/>
<dbReference type="PROSITE" id="PS50206">
    <property type="entry name" value="RHODANESE_3"/>
    <property type="match status" value="2"/>
</dbReference>
<dbReference type="PROSITE" id="PS00683">
    <property type="entry name" value="RHODANESE_2"/>
    <property type="match status" value="1"/>
</dbReference>
<dbReference type="PROSITE" id="PS51257">
    <property type="entry name" value="PROKAR_LIPOPROTEIN"/>
    <property type="match status" value="1"/>
</dbReference>
<dbReference type="InterPro" id="IPR001763">
    <property type="entry name" value="Rhodanese-like_dom"/>
</dbReference>
<dbReference type="AlphaFoldDB" id="A0A381SYW9"/>
<dbReference type="EMBL" id="UINC01003784">
    <property type="protein sequence ID" value="SVA09215.1"/>
    <property type="molecule type" value="Genomic_DNA"/>
</dbReference>
<feature type="domain" description="Rhodanese" evidence="2">
    <location>
        <begin position="60"/>
        <end position="168"/>
    </location>
</feature>
<evidence type="ECO:0000256" key="1">
    <source>
        <dbReference type="ARBA" id="ARBA00022737"/>
    </source>
</evidence>
<name>A0A381SYW9_9ZZZZ</name>
<protein>
    <recommendedName>
        <fullName evidence="2">Rhodanese domain-containing protein</fullName>
    </recommendedName>
</protein>
<dbReference type="InterPro" id="IPR051126">
    <property type="entry name" value="Thiosulfate_sulfurtransferase"/>
</dbReference>
<keyword evidence="1" id="KW-0677">Repeat</keyword>
<evidence type="ECO:0000259" key="2">
    <source>
        <dbReference type="PROSITE" id="PS50206"/>
    </source>
</evidence>
<reference evidence="3" key="1">
    <citation type="submission" date="2018-05" db="EMBL/GenBank/DDBJ databases">
        <authorList>
            <person name="Lanie J.A."/>
            <person name="Ng W.-L."/>
            <person name="Kazmierczak K.M."/>
            <person name="Andrzejewski T.M."/>
            <person name="Davidsen T.M."/>
            <person name="Wayne K.J."/>
            <person name="Tettelin H."/>
            <person name="Glass J.I."/>
            <person name="Rusch D."/>
            <person name="Podicherti R."/>
            <person name="Tsui H.-C.T."/>
            <person name="Winkler M.E."/>
        </authorList>
    </citation>
    <scope>NUCLEOTIDE SEQUENCE</scope>
</reference>
<dbReference type="CDD" id="cd01449">
    <property type="entry name" value="TST_Repeat_2"/>
    <property type="match status" value="1"/>
</dbReference>
<dbReference type="InterPro" id="IPR001307">
    <property type="entry name" value="Thiosulphate_STrfase_CS"/>
</dbReference>
<dbReference type="SMART" id="SM00450">
    <property type="entry name" value="RHOD"/>
    <property type="match status" value="2"/>
</dbReference>
<dbReference type="GO" id="GO:0004792">
    <property type="term" value="F:thiosulfate-cyanide sulfurtransferase activity"/>
    <property type="evidence" value="ECO:0007669"/>
    <property type="project" value="InterPro"/>
</dbReference>
<dbReference type="PANTHER" id="PTHR43855:SF1">
    <property type="entry name" value="THIOSULFATE SULFURTRANSFERASE"/>
    <property type="match status" value="1"/>
</dbReference>